<evidence type="ECO:0000313" key="6">
    <source>
        <dbReference type="EMBL" id="RKN65442.1"/>
    </source>
</evidence>
<dbReference type="EMBL" id="RBAH01000037">
    <property type="protein sequence ID" value="RKN65442.1"/>
    <property type="molecule type" value="Genomic_DNA"/>
</dbReference>
<accession>A0A3B0AYI9</accession>
<dbReference type="GO" id="GO:0019825">
    <property type="term" value="F:oxygen binding"/>
    <property type="evidence" value="ECO:0007669"/>
    <property type="project" value="InterPro"/>
</dbReference>
<evidence type="ECO:0000256" key="2">
    <source>
        <dbReference type="ARBA" id="ARBA00022617"/>
    </source>
</evidence>
<evidence type="ECO:0000256" key="3">
    <source>
        <dbReference type="ARBA" id="ARBA00022723"/>
    </source>
</evidence>
<dbReference type="AlphaFoldDB" id="A0A3B0AYI9"/>
<dbReference type="GO" id="GO:0020037">
    <property type="term" value="F:heme binding"/>
    <property type="evidence" value="ECO:0007669"/>
    <property type="project" value="InterPro"/>
</dbReference>
<name>A0A3B0AYI9_9BACL</name>
<sequence length="129" mass="14452">MNREHSGTISLYEAIGGAETISRLVQAFYPKVQADPSIGPLFPEDITPVMEKQALFLTQFFGGPSLYSDKFGHPMMRARHLPFPITPERADAWLGCMKRALEEIGIEPHLQTAVLERLKAPAYHFVNTP</sequence>
<keyword evidence="2" id="KW-0349">Heme</keyword>
<gene>
    <name evidence="6" type="ORF">D7M11_32280</name>
</gene>
<dbReference type="InterPro" id="IPR044203">
    <property type="entry name" value="GlbO/GLB3-like"/>
</dbReference>
<dbReference type="RefSeq" id="WP_120751410.1">
    <property type="nucleotide sequence ID" value="NZ_RBAH01000037.1"/>
</dbReference>
<dbReference type="InterPro" id="IPR001486">
    <property type="entry name" value="Hemoglobin_trunc"/>
</dbReference>
<dbReference type="SUPFAM" id="SSF46458">
    <property type="entry name" value="Globin-like"/>
    <property type="match status" value="1"/>
</dbReference>
<protein>
    <submittedName>
        <fullName evidence="6">Globin</fullName>
    </submittedName>
</protein>
<keyword evidence="3" id="KW-0479">Metal-binding</keyword>
<dbReference type="OrthoDB" id="9790913at2"/>
<evidence type="ECO:0000256" key="1">
    <source>
        <dbReference type="ARBA" id="ARBA00022448"/>
    </source>
</evidence>
<proteinExistence type="inferred from homology"/>
<dbReference type="Proteomes" id="UP000282311">
    <property type="component" value="Unassembled WGS sequence"/>
</dbReference>
<comment type="caution">
    <text evidence="6">The sequence shown here is derived from an EMBL/GenBank/DDBJ whole genome shotgun (WGS) entry which is preliminary data.</text>
</comment>
<dbReference type="InterPro" id="IPR012292">
    <property type="entry name" value="Globin/Proto"/>
</dbReference>
<keyword evidence="1" id="KW-0813">Transport</keyword>
<dbReference type="PANTHER" id="PTHR47366">
    <property type="entry name" value="TWO-ON-TWO HEMOGLOBIN-3"/>
    <property type="match status" value="1"/>
</dbReference>
<reference evidence="6 7" key="1">
    <citation type="journal article" date="2007" name="Int. J. Syst. Evol. Microbiol.">
        <title>Paenibacillus ginsengarvi sp. nov., isolated from soil from ginseng cultivation.</title>
        <authorList>
            <person name="Yoon M.H."/>
            <person name="Ten L.N."/>
            <person name="Im W.T."/>
        </authorList>
    </citation>
    <scope>NUCLEOTIDE SEQUENCE [LARGE SCALE GENOMIC DNA]</scope>
    <source>
        <strain evidence="6 7">KCTC 13059</strain>
    </source>
</reference>
<keyword evidence="7" id="KW-1185">Reference proteome</keyword>
<dbReference type="Pfam" id="PF01152">
    <property type="entry name" value="Bac_globin"/>
    <property type="match status" value="1"/>
</dbReference>
<keyword evidence="4" id="KW-0408">Iron</keyword>
<dbReference type="PANTHER" id="PTHR47366:SF1">
    <property type="entry name" value="TWO-ON-TWO HEMOGLOBIN-3"/>
    <property type="match status" value="1"/>
</dbReference>
<evidence type="ECO:0000256" key="5">
    <source>
        <dbReference type="ARBA" id="ARBA00034496"/>
    </source>
</evidence>
<evidence type="ECO:0000256" key="4">
    <source>
        <dbReference type="ARBA" id="ARBA00023004"/>
    </source>
</evidence>
<organism evidence="6 7">
    <name type="scientific">Paenibacillus ginsengarvi</name>
    <dbReference type="NCBI Taxonomy" id="400777"/>
    <lineage>
        <taxon>Bacteria</taxon>
        <taxon>Bacillati</taxon>
        <taxon>Bacillota</taxon>
        <taxon>Bacilli</taxon>
        <taxon>Bacillales</taxon>
        <taxon>Paenibacillaceae</taxon>
        <taxon>Paenibacillus</taxon>
    </lineage>
</organism>
<evidence type="ECO:0000313" key="7">
    <source>
        <dbReference type="Proteomes" id="UP000282311"/>
    </source>
</evidence>
<dbReference type="GO" id="GO:0046872">
    <property type="term" value="F:metal ion binding"/>
    <property type="evidence" value="ECO:0007669"/>
    <property type="project" value="UniProtKB-KW"/>
</dbReference>
<dbReference type="GO" id="GO:0005344">
    <property type="term" value="F:oxygen carrier activity"/>
    <property type="evidence" value="ECO:0007669"/>
    <property type="project" value="InterPro"/>
</dbReference>
<comment type="similarity">
    <text evidence="5">Belongs to the truncated hemoglobin family. Group II subfamily.</text>
</comment>
<dbReference type="Gene3D" id="1.10.490.10">
    <property type="entry name" value="Globins"/>
    <property type="match status" value="1"/>
</dbReference>
<dbReference type="InterPro" id="IPR009050">
    <property type="entry name" value="Globin-like_sf"/>
</dbReference>